<evidence type="ECO:0000259" key="2">
    <source>
        <dbReference type="Pfam" id="PF12727"/>
    </source>
</evidence>
<dbReference type="SUPFAM" id="SSF46785">
    <property type="entry name" value="Winged helix' DNA-binding domain"/>
    <property type="match status" value="1"/>
</dbReference>
<dbReference type="GO" id="GO:0003700">
    <property type="term" value="F:DNA-binding transcription factor activity"/>
    <property type="evidence" value="ECO:0007669"/>
    <property type="project" value="InterPro"/>
</dbReference>
<dbReference type="PANTHER" id="PTHR38431:SF1">
    <property type="entry name" value="BLL2305 PROTEIN"/>
    <property type="match status" value="1"/>
</dbReference>
<feature type="domain" description="HTH lysR-type" evidence="1">
    <location>
        <begin position="27"/>
        <end position="83"/>
    </location>
</feature>
<protein>
    <submittedName>
        <fullName evidence="3">PBP superfamily domain protein</fullName>
    </submittedName>
</protein>
<dbReference type="AlphaFoldDB" id="A0A1J5S6W0"/>
<dbReference type="InterPro" id="IPR024370">
    <property type="entry name" value="PBP_domain"/>
</dbReference>
<dbReference type="Gene3D" id="3.40.190.10">
    <property type="entry name" value="Periplasmic binding protein-like II"/>
    <property type="match status" value="1"/>
</dbReference>
<name>A0A1J5S6W0_9ZZZZ</name>
<dbReference type="InterPro" id="IPR036390">
    <property type="entry name" value="WH_DNA-bd_sf"/>
</dbReference>
<feature type="domain" description="PBP" evidence="2">
    <location>
        <begin position="144"/>
        <end position="323"/>
    </location>
</feature>
<evidence type="ECO:0000313" key="3">
    <source>
        <dbReference type="EMBL" id="OIR03866.1"/>
    </source>
</evidence>
<dbReference type="Gene3D" id="1.10.10.10">
    <property type="entry name" value="Winged helix-like DNA-binding domain superfamily/Winged helix DNA-binding domain"/>
    <property type="match status" value="1"/>
</dbReference>
<gene>
    <name evidence="3" type="ORF">GALL_140470</name>
</gene>
<dbReference type="Pfam" id="PF12727">
    <property type="entry name" value="PBP_like"/>
    <property type="match status" value="1"/>
</dbReference>
<evidence type="ECO:0000259" key="1">
    <source>
        <dbReference type="Pfam" id="PF00126"/>
    </source>
</evidence>
<dbReference type="InterPro" id="IPR036388">
    <property type="entry name" value="WH-like_DNA-bd_sf"/>
</dbReference>
<accession>A0A1J5S6W0</accession>
<comment type="caution">
    <text evidence="3">The sequence shown here is derived from an EMBL/GenBank/DDBJ whole genome shotgun (WGS) entry which is preliminary data.</text>
</comment>
<proteinExistence type="predicted"/>
<sequence length="359" mass="39022">MNTLLPDLVWNWLPPDTVRRNEEGSLLAMLAAIAETGSVAQAARACGFSYRHAWGLVRTWEERLGQPLVDMARGRGSRLAPLGLRLVGLDARLKSRFAVQLAAAAEEVRRELAPFLAAEPERLTLHASHDPLLARLPGALRAVGIEAELHVLGSSEALASLAAGRCDLAGFHCPQGLLGEQVWRVYRRHLDARIHLLIRFARRSQGLMLAAGSALRTLPDLTGAGVRFVNRQAGSGTRLLLDLLLAESGISPQDIDGYEIEEFTHAAVAATIASGAADAGLGVEAAARRFGLDFIPLVREDYYLATRRDALMQPALQALQKLLVSADWRRTQVDLPGYDARGAGRTIECEAAWRATKLR</sequence>
<dbReference type="Pfam" id="PF00126">
    <property type="entry name" value="HTH_1"/>
    <property type="match status" value="1"/>
</dbReference>
<dbReference type="PANTHER" id="PTHR38431">
    <property type="entry name" value="BLL2305 PROTEIN"/>
    <property type="match status" value="1"/>
</dbReference>
<organism evidence="3">
    <name type="scientific">mine drainage metagenome</name>
    <dbReference type="NCBI Taxonomy" id="410659"/>
    <lineage>
        <taxon>unclassified sequences</taxon>
        <taxon>metagenomes</taxon>
        <taxon>ecological metagenomes</taxon>
    </lineage>
</organism>
<dbReference type="EMBL" id="MLJW01000062">
    <property type="protein sequence ID" value="OIR03866.1"/>
    <property type="molecule type" value="Genomic_DNA"/>
</dbReference>
<reference evidence="3" key="1">
    <citation type="submission" date="2016-10" db="EMBL/GenBank/DDBJ databases">
        <title>Sequence of Gallionella enrichment culture.</title>
        <authorList>
            <person name="Poehlein A."/>
            <person name="Muehling M."/>
            <person name="Daniel R."/>
        </authorList>
    </citation>
    <scope>NUCLEOTIDE SEQUENCE</scope>
</reference>
<dbReference type="InterPro" id="IPR000847">
    <property type="entry name" value="LysR_HTH_N"/>
</dbReference>
<dbReference type="SUPFAM" id="SSF53850">
    <property type="entry name" value="Periplasmic binding protein-like II"/>
    <property type="match status" value="1"/>
</dbReference>